<organism evidence="3 4">
    <name type="scientific">Gloeobacter morelensis MG652769</name>
    <dbReference type="NCBI Taxonomy" id="2781736"/>
    <lineage>
        <taxon>Bacteria</taxon>
        <taxon>Bacillati</taxon>
        <taxon>Cyanobacteriota</taxon>
        <taxon>Cyanophyceae</taxon>
        <taxon>Gloeobacterales</taxon>
        <taxon>Gloeobacteraceae</taxon>
        <taxon>Gloeobacter</taxon>
        <taxon>Gloeobacter morelensis</taxon>
    </lineage>
</organism>
<dbReference type="InterPro" id="IPR011008">
    <property type="entry name" value="Dimeric_a/b-barrel"/>
</dbReference>
<dbReference type="NCBIfam" id="NF009506">
    <property type="entry name" value="PRK12864.1"/>
    <property type="match status" value="1"/>
</dbReference>
<dbReference type="SUPFAM" id="SSF54909">
    <property type="entry name" value="Dimeric alpha+beta barrel"/>
    <property type="match status" value="1"/>
</dbReference>
<dbReference type="RefSeq" id="WP_230843366.1">
    <property type="nucleotide sequence ID" value="NZ_CP063845.1"/>
</dbReference>
<dbReference type="Gene3D" id="3.30.70.1060">
    <property type="entry name" value="Dimeric alpha+beta barrel"/>
    <property type="match status" value="1"/>
</dbReference>
<dbReference type="Pfam" id="PF03795">
    <property type="entry name" value="YCII"/>
    <property type="match status" value="1"/>
</dbReference>
<gene>
    <name evidence="3" type="ORF">ISF26_07905</name>
</gene>
<dbReference type="Proteomes" id="UP001054846">
    <property type="component" value="Chromosome"/>
</dbReference>
<dbReference type="PANTHER" id="PTHR33606">
    <property type="entry name" value="PROTEIN YCII"/>
    <property type="match status" value="1"/>
</dbReference>
<reference evidence="3 4" key="1">
    <citation type="journal article" date="2021" name="Genome Biol. Evol.">
        <title>Complete Genome Sequencing of a Novel Gloeobacter Species from a Waterfall Cave in Mexico.</title>
        <authorList>
            <person name="Saw J.H."/>
            <person name="Cardona T."/>
            <person name="Montejano G."/>
        </authorList>
    </citation>
    <scope>NUCLEOTIDE SEQUENCE [LARGE SCALE GENOMIC DNA]</scope>
    <source>
        <strain evidence="3">MG652769</strain>
    </source>
</reference>
<accession>A0ABY3PQZ8</accession>
<protein>
    <recommendedName>
        <fullName evidence="2">YCII-related domain-containing protein</fullName>
    </recommendedName>
</protein>
<sequence length="89" mass="10450">MPKYVLIGAYCPDVLAKRAPYREAHLERLARLKAEGKVLTIGPTRDLTRVFGIYETDSETEARTLVEADPYWQHQIWTSYEIYEWIQAF</sequence>
<dbReference type="InterPro" id="IPR051807">
    <property type="entry name" value="Sec-metab_biosynth-assoc"/>
</dbReference>
<evidence type="ECO:0000313" key="4">
    <source>
        <dbReference type="Proteomes" id="UP001054846"/>
    </source>
</evidence>
<dbReference type="InterPro" id="IPR005545">
    <property type="entry name" value="YCII"/>
</dbReference>
<name>A0ABY3PQZ8_9CYAN</name>
<dbReference type="EMBL" id="CP063845">
    <property type="protein sequence ID" value="UFP96122.1"/>
    <property type="molecule type" value="Genomic_DNA"/>
</dbReference>
<evidence type="ECO:0000259" key="2">
    <source>
        <dbReference type="Pfam" id="PF03795"/>
    </source>
</evidence>
<feature type="domain" description="YCII-related" evidence="2">
    <location>
        <begin position="3"/>
        <end position="85"/>
    </location>
</feature>
<evidence type="ECO:0000313" key="3">
    <source>
        <dbReference type="EMBL" id="UFP96122.1"/>
    </source>
</evidence>
<keyword evidence="4" id="KW-1185">Reference proteome</keyword>
<evidence type="ECO:0000256" key="1">
    <source>
        <dbReference type="ARBA" id="ARBA00007689"/>
    </source>
</evidence>
<dbReference type="PANTHER" id="PTHR33606:SF3">
    <property type="entry name" value="PROTEIN YCII"/>
    <property type="match status" value="1"/>
</dbReference>
<proteinExistence type="inferred from homology"/>
<comment type="similarity">
    <text evidence="1">Belongs to the YciI family.</text>
</comment>